<dbReference type="SMART" id="SM00054">
    <property type="entry name" value="EFh"/>
    <property type="match status" value="3"/>
</dbReference>
<protein>
    <recommendedName>
        <fullName evidence="3">EF-hand domain-containing protein</fullName>
    </recommendedName>
</protein>
<dbReference type="Proteomes" id="UP001189429">
    <property type="component" value="Unassembled WGS sequence"/>
</dbReference>
<dbReference type="InterPro" id="IPR002048">
    <property type="entry name" value="EF_hand_dom"/>
</dbReference>
<dbReference type="InterPro" id="IPR018247">
    <property type="entry name" value="EF_Hand_1_Ca_BS"/>
</dbReference>
<feature type="domain" description="EF-hand" evidence="3">
    <location>
        <begin position="98"/>
        <end position="125"/>
    </location>
</feature>
<name>A0ABN9UA69_9DINO</name>
<feature type="domain" description="EF-hand" evidence="3">
    <location>
        <begin position="25"/>
        <end position="60"/>
    </location>
</feature>
<evidence type="ECO:0000313" key="4">
    <source>
        <dbReference type="EMBL" id="CAK0854650.1"/>
    </source>
</evidence>
<keyword evidence="5" id="KW-1185">Reference proteome</keyword>
<dbReference type="Pfam" id="PF13499">
    <property type="entry name" value="EF-hand_7"/>
    <property type="match status" value="2"/>
</dbReference>
<dbReference type="PROSITE" id="PS00018">
    <property type="entry name" value="EF_HAND_1"/>
    <property type="match status" value="3"/>
</dbReference>
<sequence>MDTHADGSLTREEIKAGFAKCNKRLSDQEVEDMFEAVDTNHSGKISYHEWLSAVMAPQILGVENAIKELFHFFDSDGSGTISIAELRDVVGGTEGALIIDQNDGNHDGSLDYSEFKALIDKVAEHRRQLEADE</sequence>
<dbReference type="PANTHER" id="PTHR23050">
    <property type="entry name" value="CALCIUM BINDING PROTEIN"/>
    <property type="match status" value="1"/>
</dbReference>
<evidence type="ECO:0000256" key="1">
    <source>
        <dbReference type="ARBA" id="ARBA00022737"/>
    </source>
</evidence>
<evidence type="ECO:0000259" key="3">
    <source>
        <dbReference type="PROSITE" id="PS50222"/>
    </source>
</evidence>
<dbReference type="SUPFAM" id="SSF47473">
    <property type="entry name" value="EF-hand"/>
    <property type="match status" value="1"/>
</dbReference>
<dbReference type="InterPro" id="IPR050145">
    <property type="entry name" value="Centrin_CML-like"/>
</dbReference>
<reference evidence="4" key="1">
    <citation type="submission" date="2023-10" db="EMBL/GenBank/DDBJ databases">
        <authorList>
            <person name="Chen Y."/>
            <person name="Shah S."/>
            <person name="Dougan E. K."/>
            <person name="Thang M."/>
            <person name="Chan C."/>
        </authorList>
    </citation>
    <scope>NUCLEOTIDE SEQUENCE [LARGE SCALE GENOMIC DNA]</scope>
</reference>
<keyword evidence="2" id="KW-0106">Calcium</keyword>
<proteinExistence type="predicted"/>
<gene>
    <name evidence="4" type="ORF">PCOR1329_LOCUS45670</name>
</gene>
<keyword evidence="1" id="KW-0677">Repeat</keyword>
<comment type="caution">
    <text evidence="4">The sequence shown here is derived from an EMBL/GenBank/DDBJ whole genome shotgun (WGS) entry which is preliminary data.</text>
</comment>
<dbReference type="PROSITE" id="PS50222">
    <property type="entry name" value="EF_HAND_2"/>
    <property type="match status" value="3"/>
</dbReference>
<evidence type="ECO:0000256" key="2">
    <source>
        <dbReference type="ARBA" id="ARBA00022837"/>
    </source>
</evidence>
<dbReference type="Gene3D" id="1.10.238.10">
    <property type="entry name" value="EF-hand"/>
    <property type="match status" value="1"/>
</dbReference>
<feature type="domain" description="EF-hand" evidence="3">
    <location>
        <begin position="61"/>
        <end position="96"/>
    </location>
</feature>
<dbReference type="InterPro" id="IPR011992">
    <property type="entry name" value="EF-hand-dom_pair"/>
</dbReference>
<dbReference type="CDD" id="cd00051">
    <property type="entry name" value="EFh"/>
    <property type="match status" value="3"/>
</dbReference>
<dbReference type="EMBL" id="CAUYUJ010015493">
    <property type="protein sequence ID" value="CAK0854650.1"/>
    <property type="molecule type" value="Genomic_DNA"/>
</dbReference>
<organism evidence="4 5">
    <name type="scientific">Prorocentrum cordatum</name>
    <dbReference type="NCBI Taxonomy" id="2364126"/>
    <lineage>
        <taxon>Eukaryota</taxon>
        <taxon>Sar</taxon>
        <taxon>Alveolata</taxon>
        <taxon>Dinophyceae</taxon>
        <taxon>Prorocentrales</taxon>
        <taxon>Prorocentraceae</taxon>
        <taxon>Prorocentrum</taxon>
    </lineage>
</organism>
<evidence type="ECO:0000313" key="5">
    <source>
        <dbReference type="Proteomes" id="UP001189429"/>
    </source>
</evidence>
<accession>A0ABN9UA69</accession>